<protein>
    <submittedName>
        <fullName evidence="1">Uncharacterized protein</fullName>
    </submittedName>
</protein>
<accession>A0A2P2MBS8</accession>
<name>A0A2P2MBS8_RHIMU</name>
<evidence type="ECO:0000313" key="1">
    <source>
        <dbReference type="EMBL" id="MBX27696.1"/>
    </source>
</evidence>
<sequence>MKTVVLILEEASKMSYLTYSGIW</sequence>
<dbReference type="AlphaFoldDB" id="A0A2P2MBS8"/>
<dbReference type="EMBL" id="GGEC01047212">
    <property type="protein sequence ID" value="MBX27696.1"/>
    <property type="molecule type" value="Transcribed_RNA"/>
</dbReference>
<reference evidence="1" key="1">
    <citation type="submission" date="2018-02" db="EMBL/GenBank/DDBJ databases">
        <title>Rhizophora mucronata_Transcriptome.</title>
        <authorList>
            <person name="Meera S.P."/>
            <person name="Sreeshan A."/>
            <person name="Augustine A."/>
        </authorList>
    </citation>
    <scope>NUCLEOTIDE SEQUENCE</scope>
    <source>
        <tissue evidence="1">Leaf</tissue>
    </source>
</reference>
<organism evidence="1">
    <name type="scientific">Rhizophora mucronata</name>
    <name type="common">Asiatic mangrove</name>
    <dbReference type="NCBI Taxonomy" id="61149"/>
    <lineage>
        <taxon>Eukaryota</taxon>
        <taxon>Viridiplantae</taxon>
        <taxon>Streptophyta</taxon>
        <taxon>Embryophyta</taxon>
        <taxon>Tracheophyta</taxon>
        <taxon>Spermatophyta</taxon>
        <taxon>Magnoliopsida</taxon>
        <taxon>eudicotyledons</taxon>
        <taxon>Gunneridae</taxon>
        <taxon>Pentapetalae</taxon>
        <taxon>rosids</taxon>
        <taxon>fabids</taxon>
        <taxon>Malpighiales</taxon>
        <taxon>Rhizophoraceae</taxon>
        <taxon>Rhizophora</taxon>
    </lineage>
</organism>
<proteinExistence type="predicted"/>